<comment type="caution">
    <text evidence="3">The sequence shown here is derived from an EMBL/GenBank/DDBJ whole genome shotgun (WGS) entry which is preliminary data.</text>
</comment>
<dbReference type="PANTHER" id="PTHR12587:SF20">
    <property type="entry name" value="LIPRIN-ALPHA, ISOFORM E"/>
    <property type="match status" value="1"/>
</dbReference>
<dbReference type="OrthoDB" id="2132119at2759"/>
<feature type="compositionally biased region" description="Basic and acidic residues" evidence="2">
    <location>
        <begin position="289"/>
        <end position="298"/>
    </location>
</feature>
<evidence type="ECO:0008006" key="5">
    <source>
        <dbReference type="Google" id="ProtNLM"/>
    </source>
</evidence>
<dbReference type="Gene3D" id="1.10.150.50">
    <property type="entry name" value="Transcription Factor, Ets-1"/>
    <property type="match status" value="1"/>
</dbReference>
<dbReference type="AlphaFoldDB" id="A0A267F7R0"/>
<dbReference type="InterPro" id="IPR013761">
    <property type="entry name" value="SAM/pointed_sf"/>
</dbReference>
<gene>
    <name evidence="3" type="ORF">BOX15_Mlig018046g1</name>
</gene>
<protein>
    <recommendedName>
        <fullName evidence="5">SAM domain-containing protein</fullName>
    </recommendedName>
</protein>
<feature type="region of interest" description="Disordered" evidence="2">
    <location>
        <begin position="196"/>
        <end position="354"/>
    </location>
</feature>
<keyword evidence="1" id="KW-0677">Repeat</keyword>
<dbReference type="GO" id="GO:0050808">
    <property type="term" value="P:synapse organization"/>
    <property type="evidence" value="ECO:0007669"/>
    <property type="project" value="TreeGrafter"/>
</dbReference>
<dbReference type="STRING" id="282301.A0A267F7R0"/>
<dbReference type="Proteomes" id="UP000215902">
    <property type="component" value="Unassembled WGS sequence"/>
</dbReference>
<evidence type="ECO:0000256" key="2">
    <source>
        <dbReference type="SAM" id="MobiDB-lite"/>
    </source>
</evidence>
<organism evidence="3 4">
    <name type="scientific">Macrostomum lignano</name>
    <dbReference type="NCBI Taxonomy" id="282301"/>
    <lineage>
        <taxon>Eukaryota</taxon>
        <taxon>Metazoa</taxon>
        <taxon>Spiralia</taxon>
        <taxon>Lophotrochozoa</taxon>
        <taxon>Platyhelminthes</taxon>
        <taxon>Rhabditophora</taxon>
        <taxon>Macrostomorpha</taxon>
        <taxon>Macrostomida</taxon>
        <taxon>Macrostomidae</taxon>
        <taxon>Macrostomum</taxon>
    </lineage>
</organism>
<evidence type="ECO:0000313" key="3">
    <source>
        <dbReference type="EMBL" id="PAA69129.1"/>
    </source>
</evidence>
<dbReference type="EMBL" id="NIVC01001344">
    <property type="protein sequence ID" value="PAA69129.1"/>
    <property type="molecule type" value="Genomic_DNA"/>
</dbReference>
<feature type="compositionally biased region" description="Low complexity" evidence="2">
    <location>
        <begin position="202"/>
        <end position="224"/>
    </location>
</feature>
<keyword evidence="4" id="KW-1185">Reference proteome</keyword>
<dbReference type="PANTHER" id="PTHR12587">
    <property type="entry name" value="LAR INTERACTING PROTEIN LIP -RELATED PROTEIN"/>
    <property type="match status" value="1"/>
</dbReference>
<feature type="compositionally biased region" description="Low complexity" evidence="2">
    <location>
        <begin position="235"/>
        <end position="251"/>
    </location>
</feature>
<evidence type="ECO:0000313" key="4">
    <source>
        <dbReference type="Proteomes" id="UP000215902"/>
    </source>
</evidence>
<sequence>MQRELAIQEPLHRRRLRLAIDRLTSPDSRAPQPAPSLDCVWLASQLLPSLGLRQLADQFRCAMVDCSLLLTLDKADLKGSQLAVRQRRYRRSLALGVALLRYVRLDWDKLVAIRQKFASNLLLYWSANCLHSWLLLWGAPVSEDRVLESGLHGAYLVWSGGDWEKPMNDLLKGAHCRKAVLMELNRLVKESLAQCDRPPQPASAASAADAASSTGGSTVSSTADLSAAPSTNNGSSQQQPKQKQQQVKQRSPSPPPPPPTQQQKKPIKPVPPVPASRASLLGGGAGGGEFRRAFRRELSSVSSAEHQQQQQKQQQQPPQAHARLSLRGGGVGISTAMPPPIAAVSKLPFKNTMI</sequence>
<proteinExistence type="predicted"/>
<accession>A0A267F7R0</accession>
<name>A0A267F7R0_9PLAT</name>
<evidence type="ECO:0000256" key="1">
    <source>
        <dbReference type="ARBA" id="ARBA00022737"/>
    </source>
</evidence>
<dbReference type="GO" id="GO:0048786">
    <property type="term" value="C:presynaptic active zone"/>
    <property type="evidence" value="ECO:0007669"/>
    <property type="project" value="TreeGrafter"/>
</dbReference>
<reference evidence="3 4" key="1">
    <citation type="submission" date="2017-06" db="EMBL/GenBank/DDBJ databases">
        <title>A platform for efficient transgenesis in Macrostomum lignano, a flatworm model organism for stem cell research.</title>
        <authorList>
            <person name="Berezikov E."/>
        </authorList>
    </citation>
    <scope>NUCLEOTIDE SEQUENCE [LARGE SCALE GENOMIC DNA]</scope>
    <source>
        <strain evidence="3">DV1</strain>
        <tissue evidence="3">Whole organism</tissue>
    </source>
</reference>
<dbReference type="InterPro" id="IPR029515">
    <property type="entry name" value="Liprin"/>
</dbReference>
<feature type="compositionally biased region" description="Low complexity" evidence="2">
    <location>
        <begin position="307"/>
        <end position="319"/>
    </location>
</feature>